<feature type="region of interest" description="Disordered" evidence="1">
    <location>
        <begin position="74"/>
        <end position="95"/>
    </location>
</feature>
<gene>
    <name evidence="2" type="ORF">UFOVP621_48</name>
</gene>
<evidence type="ECO:0000313" key="2">
    <source>
        <dbReference type="EMBL" id="CAB4153182.1"/>
    </source>
</evidence>
<proteinExistence type="predicted"/>
<feature type="compositionally biased region" description="Basic and acidic residues" evidence="1">
    <location>
        <begin position="74"/>
        <end position="87"/>
    </location>
</feature>
<accession>A0A6J5N399</accession>
<protein>
    <submittedName>
        <fullName evidence="2">Uncharacterized protein</fullName>
    </submittedName>
</protein>
<feature type="region of interest" description="Disordered" evidence="1">
    <location>
        <begin position="1"/>
        <end position="35"/>
    </location>
</feature>
<feature type="region of interest" description="Disordered" evidence="1">
    <location>
        <begin position="191"/>
        <end position="215"/>
    </location>
</feature>
<organism evidence="2">
    <name type="scientific">uncultured Caudovirales phage</name>
    <dbReference type="NCBI Taxonomy" id="2100421"/>
    <lineage>
        <taxon>Viruses</taxon>
        <taxon>Duplodnaviria</taxon>
        <taxon>Heunggongvirae</taxon>
        <taxon>Uroviricota</taxon>
        <taxon>Caudoviricetes</taxon>
        <taxon>Peduoviridae</taxon>
        <taxon>Maltschvirus</taxon>
        <taxon>Maltschvirus maltsch</taxon>
    </lineage>
</organism>
<name>A0A6J5N399_9CAUD</name>
<sequence length="253" mass="28740">MSKSESDVLGVETQFVEQTPEVEVSQELTDKSYSEDDLRKVREQEKSKLYPQIEKLKEELDFLKKDREAELAARAAEEADREATRAEKAKKKQEEELEVRELLALKEVEFASQLDAERQEREKAFALLERERNFSELQNYRNARLDEERDNIIPELIDLITGNTPEEIEGSIAGLKDRSTRILESAQQAMTSARREMTGSRVTVPASGPLDTNSDQQSFTAEQIAAMSVSEYAKYRGKLLGQVASDRGKGLFS</sequence>
<dbReference type="EMBL" id="LR796586">
    <property type="protein sequence ID" value="CAB4153182.1"/>
    <property type="molecule type" value="Genomic_DNA"/>
</dbReference>
<reference evidence="2" key="1">
    <citation type="submission" date="2020-04" db="EMBL/GenBank/DDBJ databases">
        <authorList>
            <person name="Chiriac C."/>
            <person name="Salcher M."/>
            <person name="Ghai R."/>
            <person name="Kavagutti S V."/>
        </authorList>
    </citation>
    <scope>NUCLEOTIDE SEQUENCE</scope>
</reference>
<evidence type="ECO:0000256" key="1">
    <source>
        <dbReference type="SAM" id="MobiDB-lite"/>
    </source>
</evidence>